<evidence type="ECO:0000259" key="1">
    <source>
        <dbReference type="Pfam" id="PF03625"/>
    </source>
</evidence>
<dbReference type="SUPFAM" id="SSF103247">
    <property type="entry name" value="TT1751-like"/>
    <property type="match status" value="1"/>
</dbReference>
<dbReference type="PANTHER" id="PTHR38342">
    <property type="entry name" value="SLR5037 PROTEIN"/>
    <property type="match status" value="1"/>
</dbReference>
<feature type="domain" description="DUF302" evidence="1">
    <location>
        <begin position="57"/>
        <end position="120"/>
    </location>
</feature>
<protein>
    <recommendedName>
        <fullName evidence="1">DUF302 domain-containing protein</fullName>
    </recommendedName>
</protein>
<gene>
    <name evidence="2" type="ORF">MNBD_GAMMA10-1950</name>
</gene>
<dbReference type="InterPro" id="IPR035923">
    <property type="entry name" value="TT1751-like_sf"/>
</dbReference>
<dbReference type="PANTHER" id="PTHR38342:SF2">
    <property type="entry name" value="INNER MEMBRANE OR EXPORTED"/>
    <property type="match status" value="1"/>
</dbReference>
<reference evidence="2" key="1">
    <citation type="submission" date="2018-06" db="EMBL/GenBank/DDBJ databases">
        <authorList>
            <person name="Zhirakovskaya E."/>
        </authorList>
    </citation>
    <scope>NUCLEOTIDE SEQUENCE</scope>
</reference>
<proteinExistence type="predicted"/>
<dbReference type="InterPro" id="IPR005180">
    <property type="entry name" value="DUF302"/>
</dbReference>
<accession>A0A3B0XTH4</accession>
<name>A0A3B0XTH4_9ZZZZ</name>
<evidence type="ECO:0000313" key="2">
    <source>
        <dbReference type="EMBL" id="VAW66492.1"/>
    </source>
</evidence>
<dbReference type="Pfam" id="PF03625">
    <property type="entry name" value="DUF302"/>
    <property type="match status" value="1"/>
</dbReference>
<sequence length="153" mass="16965">MKYFNKLAAVLVLTLVGTIAHASDMLTIKESTYGVAETIDRVEAILKKKGITVFARVDHKAGAVKAGINMQGEAQLLIFGNPNFGTPLMNENILIGLDLPMKVLSWKDEKGKVWLAYVNPAELKKRHQMTKNEIFFNKMKKALNAVTNKALAH</sequence>
<dbReference type="Gene3D" id="3.30.310.70">
    <property type="entry name" value="TT1751-like domain"/>
    <property type="match status" value="1"/>
</dbReference>
<dbReference type="EMBL" id="UOFJ01000222">
    <property type="protein sequence ID" value="VAW66492.1"/>
    <property type="molecule type" value="Genomic_DNA"/>
</dbReference>
<dbReference type="CDD" id="cd14797">
    <property type="entry name" value="DUF302"/>
    <property type="match status" value="1"/>
</dbReference>
<organism evidence="2">
    <name type="scientific">hydrothermal vent metagenome</name>
    <dbReference type="NCBI Taxonomy" id="652676"/>
    <lineage>
        <taxon>unclassified sequences</taxon>
        <taxon>metagenomes</taxon>
        <taxon>ecological metagenomes</taxon>
    </lineage>
</organism>
<dbReference type="AlphaFoldDB" id="A0A3B0XTH4"/>